<dbReference type="STRING" id="1193011.LEP1GSC058_1973"/>
<comment type="caution">
    <text evidence="1">The sequence shown here is derived from an EMBL/GenBank/DDBJ whole genome shotgun (WGS) entry which is preliminary data.</text>
</comment>
<name>S3V3P4_9LEPT</name>
<accession>S3V3P4</accession>
<proteinExistence type="predicted"/>
<gene>
    <name evidence="1" type="ORF">LEP1GSC058_1973</name>
</gene>
<evidence type="ECO:0000313" key="2">
    <source>
        <dbReference type="Proteomes" id="UP000014540"/>
    </source>
</evidence>
<reference evidence="1" key="1">
    <citation type="submission" date="2013-04" db="EMBL/GenBank/DDBJ databases">
        <authorList>
            <person name="Harkins D.M."/>
            <person name="Durkin A.S."/>
            <person name="Selengut J.D."/>
            <person name="Sanka R."/>
            <person name="DePew J."/>
            <person name="Purushe J."/>
            <person name="Ahmed A."/>
            <person name="van der Linden H."/>
            <person name="Goris M.G.A."/>
            <person name="Hartskeerl R.A."/>
            <person name="Vinetz J.M."/>
            <person name="Sutton G.G."/>
            <person name="Nelson W.C."/>
            <person name="Fouts D.E."/>
        </authorList>
    </citation>
    <scope>NUCLEOTIDE SEQUENCE [LARGE SCALE GENOMIC DNA]</scope>
    <source>
        <strain evidence="1">BUT 6</strain>
    </source>
</reference>
<protein>
    <submittedName>
        <fullName evidence="1">Uncharacterized protein</fullName>
    </submittedName>
</protein>
<dbReference type="AlphaFoldDB" id="S3V3P4"/>
<evidence type="ECO:0000313" key="1">
    <source>
        <dbReference type="EMBL" id="EPG75269.1"/>
    </source>
</evidence>
<dbReference type="EMBL" id="AKWZ02000003">
    <property type="protein sequence ID" value="EPG75269.1"/>
    <property type="molecule type" value="Genomic_DNA"/>
</dbReference>
<sequence length="40" mass="4476">MKTEAKILRKEPTGLAGDVNLGITRDSKLREDIRFSSSNK</sequence>
<keyword evidence="2" id="KW-1185">Reference proteome</keyword>
<dbReference type="Proteomes" id="UP000014540">
    <property type="component" value="Unassembled WGS sequence"/>
</dbReference>
<organism evidence="1 2">
    <name type="scientific">Leptospira fainei serovar Hurstbridge str. BUT 6</name>
    <dbReference type="NCBI Taxonomy" id="1193011"/>
    <lineage>
        <taxon>Bacteria</taxon>
        <taxon>Pseudomonadati</taxon>
        <taxon>Spirochaetota</taxon>
        <taxon>Spirochaetia</taxon>
        <taxon>Leptospirales</taxon>
        <taxon>Leptospiraceae</taxon>
        <taxon>Leptospira</taxon>
    </lineage>
</organism>